<keyword evidence="2" id="KW-0472">Membrane</keyword>
<dbReference type="PANTHER" id="PTHR37488:SF7">
    <property type="entry name" value="DUF1275 DOMAIN PROTEIN"/>
    <property type="match status" value="1"/>
</dbReference>
<feature type="transmembrane region" description="Helical" evidence="2">
    <location>
        <begin position="338"/>
        <end position="359"/>
    </location>
</feature>
<evidence type="ECO:0008006" key="5">
    <source>
        <dbReference type="Google" id="ProtNLM"/>
    </source>
</evidence>
<protein>
    <recommendedName>
        <fullName evidence="5">DUF1275 domain protein</fullName>
    </recommendedName>
</protein>
<comment type="caution">
    <text evidence="3">The sequence shown here is derived from an EMBL/GenBank/DDBJ whole genome shotgun (WGS) entry which is preliminary data.</text>
</comment>
<accession>A0AAN8EF49</accession>
<organism evidence="3 4">
    <name type="scientific">Knufia fluminis</name>
    <dbReference type="NCBI Taxonomy" id="191047"/>
    <lineage>
        <taxon>Eukaryota</taxon>
        <taxon>Fungi</taxon>
        <taxon>Dikarya</taxon>
        <taxon>Ascomycota</taxon>
        <taxon>Pezizomycotina</taxon>
        <taxon>Eurotiomycetes</taxon>
        <taxon>Chaetothyriomycetidae</taxon>
        <taxon>Chaetothyriales</taxon>
        <taxon>Trichomeriaceae</taxon>
        <taxon>Knufia</taxon>
    </lineage>
</organism>
<dbReference type="PANTHER" id="PTHR37488">
    <property type="entry name" value="DUF1275 DOMAIN-CONTAINING PROTEIN"/>
    <property type="match status" value="1"/>
</dbReference>
<evidence type="ECO:0000313" key="4">
    <source>
        <dbReference type="Proteomes" id="UP001316803"/>
    </source>
</evidence>
<sequence>MSSSSAPPHRPSLAVTFVDVERADMERTGSNIDLEKFNSAAPTLNNTPSGSRNPSPDRKKVSSRSPTPSLKQVDIEAMDSKERINTISRYTNDELDIAWMGGVIITCFFTSGLIDAVAFNSWNCFVGMQTGNTIFAALGLGGLPTQAHEQQFLKSFVAIGSFCMGTIFFNIMHRFPTGLHNQPNSRKRSIFVLSFLIQTLLIIIAAALVTVGVVSNQPFVMGQFSSGSHITDDVDPDDDHRNYIDMIPIVILAFEAAGQVCLSRVLSLIELPTIVLSTLYHDWTGDLLGTRQLWRQSSGVKDFVFNQGRRQNKRLMAIIALFLGGVVGGEMWKSKVGMAGALWVAAFLKGCIVVSFALWKKQKQDDGELEK</sequence>
<dbReference type="AlphaFoldDB" id="A0AAN8EF49"/>
<reference evidence="3 4" key="1">
    <citation type="submission" date="2022-12" db="EMBL/GenBank/DDBJ databases">
        <title>Genomic features and morphological characterization of a novel Knufia sp. strain isolated from spacecraft assembly facility.</title>
        <authorList>
            <person name="Teixeira M."/>
            <person name="Chander A.M."/>
            <person name="Stajich J.E."/>
            <person name="Venkateswaran K."/>
        </authorList>
    </citation>
    <scope>NUCLEOTIDE SEQUENCE [LARGE SCALE GENOMIC DNA]</scope>
    <source>
        <strain evidence="3 4">FJI-L2-BK-P2</strain>
    </source>
</reference>
<feature type="transmembrane region" description="Helical" evidence="2">
    <location>
        <begin position="155"/>
        <end position="172"/>
    </location>
</feature>
<feature type="transmembrane region" description="Helical" evidence="2">
    <location>
        <begin position="192"/>
        <end position="214"/>
    </location>
</feature>
<proteinExistence type="predicted"/>
<feature type="transmembrane region" description="Helical" evidence="2">
    <location>
        <begin position="97"/>
        <end position="119"/>
    </location>
</feature>
<evidence type="ECO:0000256" key="2">
    <source>
        <dbReference type="SAM" id="Phobius"/>
    </source>
</evidence>
<keyword evidence="4" id="KW-1185">Reference proteome</keyword>
<name>A0AAN8EF49_9EURO</name>
<evidence type="ECO:0000256" key="1">
    <source>
        <dbReference type="SAM" id="MobiDB-lite"/>
    </source>
</evidence>
<dbReference type="InterPro" id="IPR010699">
    <property type="entry name" value="DUF1275"/>
</dbReference>
<feature type="transmembrane region" description="Helical" evidence="2">
    <location>
        <begin position="315"/>
        <end position="332"/>
    </location>
</feature>
<evidence type="ECO:0000313" key="3">
    <source>
        <dbReference type="EMBL" id="KAK5954153.1"/>
    </source>
</evidence>
<dbReference type="Pfam" id="PF06912">
    <property type="entry name" value="DUF1275"/>
    <property type="match status" value="1"/>
</dbReference>
<feature type="compositionally biased region" description="Polar residues" evidence="1">
    <location>
        <begin position="40"/>
        <end position="54"/>
    </location>
</feature>
<keyword evidence="2" id="KW-1133">Transmembrane helix</keyword>
<feature type="region of interest" description="Disordered" evidence="1">
    <location>
        <begin position="29"/>
        <end position="70"/>
    </location>
</feature>
<dbReference type="Proteomes" id="UP001316803">
    <property type="component" value="Unassembled WGS sequence"/>
</dbReference>
<feature type="region of interest" description="Disordered" evidence="1">
    <location>
        <begin position="1"/>
        <end position="20"/>
    </location>
</feature>
<keyword evidence="2" id="KW-0812">Transmembrane</keyword>
<dbReference type="EMBL" id="JAKLMC020000009">
    <property type="protein sequence ID" value="KAK5954153.1"/>
    <property type="molecule type" value="Genomic_DNA"/>
</dbReference>
<gene>
    <name evidence="3" type="ORF">OHC33_004725</name>
</gene>